<feature type="non-terminal residue" evidence="2">
    <location>
        <position position="1"/>
    </location>
</feature>
<name>A0A091K9Y4_COLST</name>
<evidence type="ECO:0000313" key="3">
    <source>
        <dbReference type="Proteomes" id="UP000053615"/>
    </source>
</evidence>
<reference evidence="2 3" key="1">
    <citation type="submission" date="2014-04" db="EMBL/GenBank/DDBJ databases">
        <title>Genome evolution of avian class.</title>
        <authorList>
            <person name="Zhang G."/>
            <person name="Li C."/>
        </authorList>
    </citation>
    <scope>NUCLEOTIDE SEQUENCE [LARGE SCALE GENOMIC DNA]</scope>
    <source>
        <strain evidence="2">BGI_N325</strain>
    </source>
</reference>
<sequence length="187" mass="20371">VTAPSFSSTVNTAMQHVSRDVEICCIVTQPLVLQQSVPVESQTNIQSDSMASSFPSCSSDVTNTGTGDQPDSTNAETTDPLSLHLEASQENILNVESESQRFATLDLMIQASGKEKLPIEENTNTPPKENTTPSSQPECSHLFRSKAESLPESVTRVKLPSVEYTEQVNFPEKILDPHRSADKDGIH</sequence>
<dbReference type="EMBL" id="KK552821">
    <property type="protein sequence ID" value="KFP34287.1"/>
    <property type="molecule type" value="Genomic_DNA"/>
</dbReference>
<evidence type="ECO:0000313" key="2">
    <source>
        <dbReference type="EMBL" id="KFP34287.1"/>
    </source>
</evidence>
<feature type="region of interest" description="Disordered" evidence="1">
    <location>
        <begin position="167"/>
        <end position="187"/>
    </location>
</feature>
<accession>A0A091K9Y4</accession>
<dbReference type="Proteomes" id="UP000053615">
    <property type="component" value="Unassembled WGS sequence"/>
</dbReference>
<feature type="region of interest" description="Disordered" evidence="1">
    <location>
        <begin position="114"/>
        <end position="153"/>
    </location>
</feature>
<dbReference type="AlphaFoldDB" id="A0A091K9Y4"/>
<gene>
    <name evidence="2" type="ORF">N325_01511</name>
</gene>
<feature type="compositionally biased region" description="Basic and acidic residues" evidence="1">
    <location>
        <begin position="173"/>
        <end position="187"/>
    </location>
</feature>
<evidence type="ECO:0000256" key="1">
    <source>
        <dbReference type="SAM" id="MobiDB-lite"/>
    </source>
</evidence>
<feature type="compositionally biased region" description="Low complexity" evidence="1">
    <location>
        <begin position="120"/>
        <end position="133"/>
    </location>
</feature>
<organism evidence="2 3">
    <name type="scientific">Colius striatus</name>
    <name type="common">Speckled mousebird</name>
    <dbReference type="NCBI Taxonomy" id="57412"/>
    <lineage>
        <taxon>Eukaryota</taxon>
        <taxon>Metazoa</taxon>
        <taxon>Chordata</taxon>
        <taxon>Craniata</taxon>
        <taxon>Vertebrata</taxon>
        <taxon>Euteleostomi</taxon>
        <taxon>Archelosauria</taxon>
        <taxon>Archosauria</taxon>
        <taxon>Dinosauria</taxon>
        <taxon>Saurischia</taxon>
        <taxon>Theropoda</taxon>
        <taxon>Coelurosauria</taxon>
        <taxon>Aves</taxon>
        <taxon>Neognathae</taxon>
        <taxon>Neoaves</taxon>
        <taxon>Telluraves</taxon>
        <taxon>Coraciimorphae</taxon>
        <taxon>Coliiformes</taxon>
        <taxon>Coliidae</taxon>
        <taxon>Colius</taxon>
    </lineage>
</organism>
<feature type="region of interest" description="Disordered" evidence="1">
    <location>
        <begin position="44"/>
        <end position="78"/>
    </location>
</feature>
<proteinExistence type="predicted"/>
<feature type="non-terminal residue" evidence="2">
    <location>
        <position position="187"/>
    </location>
</feature>
<keyword evidence="3" id="KW-1185">Reference proteome</keyword>
<protein>
    <submittedName>
        <fullName evidence="2">Uncharacterized protein</fullName>
    </submittedName>
</protein>